<accession>A0A165C323</accession>
<reference evidence="2 3" key="1">
    <citation type="journal article" date="2016" name="Mol. Biol. Evol.">
        <title>Comparative Genomics of Early-Diverging Mushroom-Forming Fungi Provides Insights into the Origins of Lignocellulose Decay Capabilities.</title>
        <authorList>
            <person name="Nagy L.G."/>
            <person name="Riley R."/>
            <person name="Tritt A."/>
            <person name="Adam C."/>
            <person name="Daum C."/>
            <person name="Floudas D."/>
            <person name="Sun H."/>
            <person name="Yadav J.S."/>
            <person name="Pangilinan J."/>
            <person name="Larsson K.H."/>
            <person name="Matsuura K."/>
            <person name="Barry K."/>
            <person name="Labutti K."/>
            <person name="Kuo R."/>
            <person name="Ohm R.A."/>
            <person name="Bhattacharya S.S."/>
            <person name="Shirouzu T."/>
            <person name="Yoshinaga Y."/>
            <person name="Martin F.M."/>
            <person name="Grigoriev I.V."/>
            <person name="Hibbett D.S."/>
        </authorList>
    </citation>
    <scope>NUCLEOTIDE SEQUENCE [LARGE SCALE GENOMIC DNA]</scope>
    <source>
        <strain evidence="2 3">93-53</strain>
    </source>
</reference>
<dbReference type="InParanoid" id="A0A165C323"/>
<keyword evidence="3" id="KW-1185">Reference proteome</keyword>
<dbReference type="GeneID" id="63830220"/>
<evidence type="ECO:0000313" key="2">
    <source>
        <dbReference type="EMBL" id="KZT02112.1"/>
    </source>
</evidence>
<feature type="region of interest" description="Disordered" evidence="1">
    <location>
        <begin position="444"/>
        <end position="480"/>
    </location>
</feature>
<gene>
    <name evidence="2" type="ORF">LAESUDRAFT_763049</name>
</gene>
<feature type="compositionally biased region" description="Basic residues" evidence="1">
    <location>
        <begin position="185"/>
        <end position="197"/>
    </location>
</feature>
<evidence type="ECO:0000313" key="3">
    <source>
        <dbReference type="Proteomes" id="UP000076871"/>
    </source>
</evidence>
<protein>
    <submittedName>
        <fullName evidence="2">Uncharacterized protein</fullName>
    </submittedName>
</protein>
<feature type="region of interest" description="Disordered" evidence="1">
    <location>
        <begin position="21"/>
        <end position="52"/>
    </location>
</feature>
<proteinExistence type="predicted"/>
<sequence>MVPNSPLPLLQSLSYSMGDPATPSSFPCPATPVTSPRKAAAVSAGKEPSPPPVTEAFVHTPSDTGEVAASGSLTASTGFDDLLPLAVSTSASVVAAPVAAVTAEGVPVLKFKFQARVANPVSIDPPSNSDTTAMEVNIPLATMVAKPPSALGSSTIELSNNNEDNSDSNEVQYVGGNIPNLSPAHPKKGKGRGHKPAKPSGMTAMFEDQYVRMPVHMFRDRSLLPTYLPLWQRPFIACLYLYCLSSEKVSRTCTLSEFWPKCHKCHRDHKACKWWIRDMAPDANDSDGWLSLKKIYHRNGWAVPKSPEASVMVKASCHQVRYDRKMRDANTAESEKVTELELPLDTPIDEYEVALAAAPCLLLVSSLPDMPETKSEVDDVSDEVVVKQEKEAAGPSHRNLAIPPPPSARLDCPSKHPHINDSDPDDIMTQHFHAGTIVVPSTKVLKPRSSKSKSHIKGSSKTATAKLEPSRASATAIEPSAASTQLEQMIELSQQLLVKNRALRARRS</sequence>
<evidence type="ECO:0000256" key="1">
    <source>
        <dbReference type="SAM" id="MobiDB-lite"/>
    </source>
</evidence>
<dbReference type="AlphaFoldDB" id="A0A165C323"/>
<organism evidence="2 3">
    <name type="scientific">Laetiporus sulphureus 93-53</name>
    <dbReference type="NCBI Taxonomy" id="1314785"/>
    <lineage>
        <taxon>Eukaryota</taxon>
        <taxon>Fungi</taxon>
        <taxon>Dikarya</taxon>
        <taxon>Basidiomycota</taxon>
        <taxon>Agaricomycotina</taxon>
        <taxon>Agaricomycetes</taxon>
        <taxon>Polyporales</taxon>
        <taxon>Laetiporus</taxon>
    </lineage>
</organism>
<name>A0A165C323_9APHY</name>
<dbReference type="Proteomes" id="UP000076871">
    <property type="component" value="Unassembled WGS sequence"/>
</dbReference>
<dbReference type="RefSeq" id="XP_040759852.1">
    <property type="nucleotide sequence ID" value="XM_040913192.1"/>
</dbReference>
<feature type="compositionally biased region" description="Basic residues" evidence="1">
    <location>
        <begin position="445"/>
        <end position="458"/>
    </location>
</feature>
<dbReference type="EMBL" id="KV427655">
    <property type="protein sequence ID" value="KZT02112.1"/>
    <property type="molecule type" value="Genomic_DNA"/>
</dbReference>
<feature type="region of interest" description="Disordered" evidence="1">
    <location>
        <begin position="179"/>
        <end position="201"/>
    </location>
</feature>